<dbReference type="Proteomes" id="UP000247612">
    <property type="component" value="Unassembled WGS sequence"/>
</dbReference>
<comment type="caution">
    <text evidence="1">The sequence shown here is derived from an EMBL/GenBank/DDBJ whole genome shotgun (WGS) entry which is preliminary data.</text>
</comment>
<dbReference type="EMBL" id="QJKH01000005">
    <property type="protein sequence ID" value="PXX79753.1"/>
    <property type="molecule type" value="Genomic_DNA"/>
</dbReference>
<sequence>MKIENIKYKKLFVIIGTGGTGSLLARDLPKLLLNTSSKMVIVDGDQVEQKKYETPSISTTRHWRKQGDSSC</sequence>
<name>A0A318L2M2_9FIRM</name>
<evidence type="ECO:0000313" key="1">
    <source>
        <dbReference type="EMBL" id="PXX79753.1"/>
    </source>
</evidence>
<reference evidence="1 2" key="1">
    <citation type="submission" date="2018-05" db="EMBL/GenBank/DDBJ databases">
        <title>Genomic Encyclopedia of Type Strains, Phase IV (KMG-IV): sequencing the most valuable type-strain genomes for metagenomic binning, comparative biology and taxonomic classification.</title>
        <authorList>
            <person name="Goeker M."/>
        </authorList>
    </citation>
    <scope>NUCLEOTIDE SEQUENCE [LARGE SCALE GENOMIC DNA]</scope>
    <source>
        <strain evidence="1 2">JC118</strain>
    </source>
</reference>
<gene>
    <name evidence="1" type="ORF">DES51_105227</name>
</gene>
<dbReference type="AlphaFoldDB" id="A0A318L2M2"/>
<organism evidence="1 2">
    <name type="scientific">Dielma fastidiosa</name>
    <dbReference type="NCBI Taxonomy" id="1034346"/>
    <lineage>
        <taxon>Bacteria</taxon>
        <taxon>Bacillati</taxon>
        <taxon>Bacillota</taxon>
        <taxon>Erysipelotrichia</taxon>
        <taxon>Erysipelotrichales</taxon>
        <taxon>Erysipelotrichaceae</taxon>
        <taxon>Dielma</taxon>
    </lineage>
</organism>
<keyword evidence="2" id="KW-1185">Reference proteome</keyword>
<proteinExistence type="predicted"/>
<evidence type="ECO:0000313" key="2">
    <source>
        <dbReference type="Proteomes" id="UP000247612"/>
    </source>
</evidence>
<protein>
    <submittedName>
        <fullName evidence="1">Uncharacterized protein</fullName>
    </submittedName>
</protein>
<accession>A0A318L2M2</accession>
<dbReference type="STRING" id="1034346.GCA_000313565_00819"/>
<dbReference type="RefSeq" id="WP_235696026.1">
    <property type="nucleotide sequence ID" value="NZ_CABKRQ010000002.1"/>
</dbReference>